<keyword evidence="3" id="KW-0378">Hydrolase</keyword>
<dbReference type="EMBL" id="KZ819298">
    <property type="protein sequence ID" value="PWN96638.1"/>
    <property type="molecule type" value="Genomic_DNA"/>
</dbReference>
<dbReference type="InterPro" id="IPR001279">
    <property type="entry name" value="Metallo-B-lactamas"/>
</dbReference>
<gene>
    <name evidence="3" type="ORF">FA09DRAFT_331124</name>
</gene>
<accession>A0A316Z6P4</accession>
<dbReference type="Gene3D" id="3.60.15.10">
    <property type="entry name" value="Ribonuclease Z/Hydroxyacylglutathione hydrolase-like"/>
    <property type="match status" value="1"/>
</dbReference>
<dbReference type="GO" id="GO:0070292">
    <property type="term" value="P:N-acylphosphatidylethanolamine metabolic process"/>
    <property type="evidence" value="ECO:0007669"/>
    <property type="project" value="TreeGrafter"/>
</dbReference>
<dbReference type="OrthoDB" id="332863at2759"/>
<proteinExistence type="predicted"/>
<dbReference type="GeneID" id="37270423"/>
<reference evidence="3 4" key="1">
    <citation type="journal article" date="2018" name="Mol. Biol. Evol.">
        <title>Broad Genomic Sampling Reveals a Smut Pathogenic Ancestry of the Fungal Clade Ustilaginomycotina.</title>
        <authorList>
            <person name="Kijpornyongpan T."/>
            <person name="Mondo S.J."/>
            <person name="Barry K."/>
            <person name="Sandor L."/>
            <person name="Lee J."/>
            <person name="Lipzen A."/>
            <person name="Pangilinan J."/>
            <person name="LaButti K."/>
            <person name="Hainaut M."/>
            <person name="Henrissat B."/>
            <person name="Grigoriev I.V."/>
            <person name="Spatafora J.W."/>
            <person name="Aime M.C."/>
        </authorList>
    </citation>
    <scope>NUCLEOTIDE SEQUENCE [LARGE SCALE GENOMIC DNA]</scope>
    <source>
        <strain evidence="3 4">MCA 4186</strain>
    </source>
</reference>
<evidence type="ECO:0000313" key="4">
    <source>
        <dbReference type="Proteomes" id="UP000245946"/>
    </source>
</evidence>
<keyword evidence="4" id="KW-1185">Reference proteome</keyword>
<evidence type="ECO:0000313" key="3">
    <source>
        <dbReference type="EMBL" id="PWN96638.1"/>
    </source>
</evidence>
<sequence>MHRSLTVQSASGVALSLAGAYVCGWGVYYAAQDTLRRRAIRQRSRQHPLPARPRRRAESIAALEAAPAARPRSASSSSKSAETGTSGAARKPAPPRAPLTAPSSWYGGASAADRAAIRSRFAPLRLLGRFVNPLPEWREQGAWEVVLWKAGTSLFNWPPRIWWDGGLIRDMWTEEGRRRIEKLLPVEPLDEELLFSGKGKQPEGLSYTWIGQSTTLLQMHGLTILTDPVMGEQPVKTMFAPKRMRPLPCQPEVLRGRVDVVLLSHNHFDHLDLDMIPVLSDAHWIVPYGVRALLEKQGLRPAQITELSWWESTTFTKAVSVRRGASAVSEMRSLTVNAAPAMHWTARSPLDTNQSLWCSYVLKAAAPDAPALDPATFFFCCDSGYSRTLFESIGRALGPVDAAAIPIGSYAPRWHMAMQHGSPHDAVLIAQDVGARSAVGMHWGTFQMSDERWDAPPADLALALEREGLPADYFTTIPFGRTRTFAVAPRRSDDDAHHDTTPQRA</sequence>
<dbReference type="RefSeq" id="XP_025596917.1">
    <property type="nucleotide sequence ID" value="XM_025742879.1"/>
</dbReference>
<feature type="domain" description="Metallo-beta-lactamase" evidence="2">
    <location>
        <begin position="224"/>
        <end position="443"/>
    </location>
</feature>
<feature type="region of interest" description="Disordered" evidence="1">
    <location>
        <begin position="64"/>
        <end position="104"/>
    </location>
</feature>
<dbReference type="GO" id="GO:0005737">
    <property type="term" value="C:cytoplasm"/>
    <property type="evidence" value="ECO:0007669"/>
    <property type="project" value="TreeGrafter"/>
</dbReference>
<name>A0A316Z6P4_9BASI</name>
<dbReference type="SUPFAM" id="SSF56281">
    <property type="entry name" value="Metallo-hydrolase/oxidoreductase"/>
    <property type="match status" value="1"/>
</dbReference>
<evidence type="ECO:0000256" key="1">
    <source>
        <dbReference type="SAM" id="MobiDB-lite"/>
    </source>
</evidence>
<organism evidence="3 4">
    <name type="scientific">Tilletiopsis washingtonensis</name>
    <dbReference type="NCBI Taxonomy" id="58919"/>
    <lineage>
        <taxon>Eukaryota</taxon>
        <taxon>Fungi</taxon>
        <taxon>Dikarya</taxon>
        <taxon>Basidiomycota</taxon>
        <taxon>Ustilaginomycotina</taxon>
        <taxon>Exobasidiomycetes</taxon>
        <taxon>Entylomatales</taxon>
        <taxon>Entylomatales incertae sedis</taxon>
        <taxon>Tilletiopsis</taxon>
    </lineage>
</organism>
<evidence type="ECO:0000259" key="2">
    <source>
        <dbReference type="Pfam" id="PF12706"/>
    </source>
</evidence>
<dbReference type="GO" id="GO:0070291">
    <property type="term" value="P:N-acylethanolamine metabolic process"/>
    <property type="evidence" value="ECO:0007669"/>
    <property type="project" value="TreeGrafter"/>
</dbReference>
<dbReference type="GO" id="GO:0070290">
    <property type="term" value="F:N-acylphosphatidylethanolamine-specific phospholipase D activity"/>
    <property type="evidence" value="ECO:0007669"/>
    <property type="project" value="TreeGrafter"/>
</dbReference>
<protein>
    <submittedName>
        <fullName evidence="3">Metallo-hydrolase/oxidoreductase</fullName>
    </submittedName>
</protein>
<dbReference type="Proteomes" id="UP000245946">
    <property type="component" value="Unassembled WGS sequence"/>
</dbReference>
<dbReference type="InterPro" id="IPR036866">
    <property type="entry name" value="RibonucZ/Hydroxyglut_hydro"/>
</dbReference>
<dbReference type="AlphaFoldDB" id="A0A316Z6P4"/>
<feature type="compositionally biased region" description="Low complexity" evidence="1">
    <location>
        <begin position="64"/>
        <end position="91"/>
    </location>
</feature>
<dbReference type="PANTHER" id="PTHR15032">
    <property type="entry name" value="N-ACYL-PHOSPHATIDYLETHANOLAMINE-HYDROLYZING PHOSPHOLIPASE D"/>
    <property type="match status" value="1"/>
</dbReference>
<dbReference type="PANTHER" id="PTHR15032:SF35">
    <property type="entry name" value="METALLO-BETA-LACTAMASE DOMAIN-CONTAINING PROTEIN"/>
    <property type="match status" value="1"/>
</dbReference>
<dbReference type="Pfam" id="PF12706">
    <property type="entry name" value="Lactamase_B_2"/>
    <property type="match status" value="1"/>
</dbReference>